<evidence type="ECO:0000256" key="2">
    <source>
        <dbReference type="ARBA" id="ARBA00004496"/>
    </source>
</evidence>
<dbReference type="PANTHER" id="PTHR12348">
    <property type="entry name" value="TSC22"/>
    <property type="match status" value="1"/>
</dbReference>
<evidence type="ECO:0000313" key="10">
    <source>
        <dbReference type="Proteomes" id="UP000250572"/>
    </source>
</evidence>
<comment type="subcellular location">
    <subcellularLocation>
        <location evidence="2">Cytoplasm</location>
    </subcellularLocation>
    <subcellularLocation>
        <location evidence="1">Nucleus</location>
    </subcellularLocation>
</comment>
<evidence type="ECO:0000256" key="4">
    <source>
        <dbReference type="ARBA" id="ARBA00022490"/>
    </source>
</evidence>
<dbReference type="GO" id="GO:0070236">
    <property type="term" value="P:negative regulation of activation-induced cell death of T cells"/>
    <property type="evidence" value="ECO:0007669"/>
    <property type="project" value="TreeGrafter"/>
</dbReference>
<dbReference type="GO" id="GO:0005634">
    <property type="term" value="C:nucleus"/>
    <property type="evidence" value="ECO:0007669"/>
    <property type="project" value="UniProtKB-SubCell"/>
</dbReference>
<dbReference type="SUPFAM" id="SSF58026">
    <property type="entry name" value="Delta-sleep-inducing peptide immunoreactive peptide"/>
    <property type="match status" value="1"/>
</dbReference>
<dbReference type="AlphaFoldDB" id="A0A315VHD8"/>
<evidence type="ECO:0000256" key="5">
    <source>
        <dbReference type="ARBA" id="ARBA00022553"/>
    </source>
</evidence>
<keyword evidence="8" id="KW-0175">Coiled coil</keyword>
<keyword evidence="10" id="KW-1185">Reference proteome</keyword>
<reference evidence="9 10" key="1">
    <citation type="journal article" date="2018" name="G3 (Bethesda)">
        <title>A High-Quality Reference Genome for the Invasive Mosquitofish Gambusia affinis Using a Chicago Library.</title>
        <authorList>
            <person name="Hoffberg S.L."/>
            <person name="Troendle N.J."/>
            <person name="Glenn T.C."/>
            <person name="Mahmud O."/>
            <person name="Louha S."/>
            <person name="Chalopin D."/>
            <person name="Bennetzen J.L."/>
            <person name="Mauricio R."/>
        </authorList>
    </citation>
    <scope>NUCLEOTIDE SEQUENCE [LARGE SCALE GENOMIC DNA]</scope>
    <source>
        <strain evidence="9">NE01/NJP1002.9</strain>
        <tissue evidence="9">Muscle</tissue>
    </source>
</reference>
<dbReference type="CDD" id="cd21940">
    <property type="entry name" value="ZIP_TSC22D3"/>
    <property type="match status" value="1"/>
</dbReference>
<dbReference type="Proteomes" id="UP000250572">
    <property type="component" value="Unassembled WGS sequence"/>
</dbReference>
<protein>
    <recommendedName>
        <fullName evidence="7">TSC22 domain family protein 3</fullName>
    </recommendedName>
</protein>
<organism evidence="9 10">
    <name type="scientific">Gambusia affinis</name>
    <name type="common">Western mosquitofish</name>
    <name type="synonym">Heterandria affinis</name>
    <dbReference type="NCBI Taxonomy" id="33528"/>
    <lineage>
        <taxon>Eukaryota</taxon>
        <taxon>Metazoa</taxon>
        <taxon>Chordata</taxon>
        <taxon>Craniata</taxon>
        <taxon>Vertebrata</taxon>
        <taxon>Euteleostomi</taxon>
        <taxon>Actinopterygii</taxon>
        <taxon>Neopterygii</taxon>
        <taxon>Teleostei</taxon>
        <taxon>Neoteleostei</taxon>
        <taxon>Acanthomorphata</taxon>
        <taxon>Ovalentaria</taxon>
        <taxon>Atherinomorphae</taxon>
        <taxon>Cyprinodontiformes</taxon>
        <taxon>Poeciliidae</taxon>
        <taxon>Poeciliinae</taxon>
        <taxon>Gambusia</taxon>
    </lineage>
</organism>
<feature type="coiled-coil region" evidence="8">
    <location>
        <begin position="265"/>
        <end position="299"/>
    </location>
</feature>
<evidence type="ECO:0000256" key="1">
    <source>
        <dbReference type="ARBA" id="ARBA00004123"/>
    </source>
</evidence>
<dbReference type="PANTHER" id="PTHR12348:SF24">
    <property type="entry name" value="TSC22 DOMAIN FAMILY PROTEIN 3"/>
    <property type="match status" value="1"/>
</dbReference>
<sequence>MKEVSCAERENRDREATKQTRLKSCTAEAAGQTVVHKRYSGIAYMKQLAPIQRTVTFTGYLGLLYSTILESNHSSISLSMALRAMVAEPEVSSLLNCLFVPGGNSCRVQTPTEQCENGQEPLTALTVTNTTMGQSQTCPTGVASSGARPPSPRIVTPLQVIEPPQRFFYYHPHFPFSFPDRTVSYSPPYSPSLFKRPDRRTEMFAKTPMEVAVYQLHNFSISFFSSLLGGDVVSVKLDNSASGASVVAIDNKIEQAMDLVKNHLMYAVREEVEILKEQIKELAEKNNQLERENYLLKNLASPEQLEKFQSRIPTDVLLDNQNVRVTPAPQQKNQQQSCSHSTGSAICTYLQNLKSKTKNRRLRTTVLRQSNLKRCDAQR</sequence>
<dbReference type="InterPro" id="IPR000580">
    <property type="entry name" value="TSC22/Bun"/>
</dbReference>
<proteinExistence type="inferred from homology"/>
<comment type="similarity">
    <text evidence="3">Belongs to the TSC-22/Dip/Bun family.</text>
</comment>
<dbReference type="PROSITE" id="PS01289">
    <property type="entry name" value="TSC22"/>
    <property type="match status" value="1"/>
</dbReference>
<accession>A0A315VHD8</accession>
<keyword evidence="4" id="KW-0963">Cytoplasm</keyword>
<dbReference type="InterPro" id="IPR047862">
    <property type="entry name" value="TSC22/BUN_CS"/>
</dbReference>
<evidence type="ECO:0000256" key="8">
    <source>
        <dbReference type="SAM" id="Coils"/>
    </source>
</evidence>
<dbReference type="GO" id="GO:0006357">
    <property type="term" value="P:regulation of transcription by RNA polymerase II"/>
    <property type="evidence" value="ECO:0007669"/>
    <property type="project" value="InterPro"/>
</dbReference>
<evidence type="ECO:0000256" key="3">
    <source>
        <dbReference type="ARBA" id="ARBA00007908"/>
    </source>
</evidence>
<name>A0A315VHD8_GAMAF</name>
<dbReference type="EMBL" id="NHOQ01001766">
    <property type="protein sequence ID" value="PWA22275.1"/>
    <property type="molecule type" value="Genomic_DNA"/>
</dbReference>
<comment type="caution">
    <text evidence="9">The sequence shown here is derived from an EMBL/GenBank/DDBJ whole genome shotgun (WGS) entry which is preliminary data.</text>
</comment>
<dbReference type="Pfam" id="PF01166">
    <property type="entry name" value="TSC22"/>
    <property type="match status" value="1"/>
</dbReference>
<keyword evidence="6" id="KW-0539">Nucleus</keyword>
<evidence type="ECO:0000256" key="7">
    <source>
        <dbReference type="ARBA" id="ARBA00039909"/>
    </source>
</evidence>
<dbReference type="GO" id="GO:0005737">
    <property type="term" value="C:cytoplasm"/>
    <property type="evidence" value="ECO:0007669"/>
    <property type="project" value="UniProtKB-SubCell"/>
</dbReference>
<gene>
    <name evidence="9" type="ORF">CCH79_00012594</name>
</gene>
<dbReference type="FunFam" id="1.20.5.490:FF:000002">
    <property type="entry name" value="TSC22 domain family, member 1"/>
    <property type="match status" value="1"/>
</dbReference>
<dbReference type="Gene3D" id="1.20.5.490">
    <property type="entry name" value="Single helix bin"/>
    <property type="match status" value="1"/>
</dbReference>
<evidence type="ECO:0000313" key="9">
    <source>
        <dbReference type="EMBL" id="PWA22275.1"/>
    </source>
</evidence>
<evidence type="ECO:0000256" key="6">
    <source>
        <dbReference type="ARBA" id="ARBA00023242"/>
    </source>
</evidence>
<keyword evidence="5" id="KW-0597">Phosphoprotein</keyword>